<organism evidence="1 2">
    <name type="scientific">Dendrosporobacter quercicolus</name>
    <dbReference type="NCBI Taxonomy" id="146817"/>
    <lineage>
        <taxon>Bacteria</taxon>
        <taxon>Bacillati</taxon>
        <taxon>Bacillota</taxon>
        <taxon>Negativicutes</taxon>
        <taxon>Selenomonadales</taxon>
        <taxon>Sporomusaceae</taxon>
        <taxon>Dendrosporobacter</taxon>
    </lineage>
</organism>
<sequence length="67" mass="7807">MVEKRIKKLYNRLMALGYSPFHVEIILQETIGIPDITSVEGGRKEDIIRVLEQYEKLGTEYMTAYSK</sequence>
<dbReference type="EMBL" id="FNHB01000016">
    <property type="protein sequence ID" value="SDN27045.1"/>
    <property type="molecule type" value="Genomic_DNA"/>
</dbReference>
<dbReference type="OrthoDB" id="1629734at2"/>
<evidence type="ECO:0000313" key="1">
    <source>
        <dbReference type="EMBL" id="SDN27045.1"/>
    </source>
</evidence>
<dbReference type="RefSeq" id="WP_092075016.1">
    <property type="nucleotide sequence ID" value="NZ_FNHB01000016.1"/>
</dbReference>
<protein>
    <submittedName>
        <fullName evidence="1">Uncharacterized protein</fullName>
    </submittedName>
</protein>
<evidence type="ECO:0000313" key="2">
    <source>
        <dbReference type="Proteomes" id="UP000214880"/>
    </source>
</evidence>
<dbReference type="AlphaFoldDB" id="A0A1H0A0R8"/>
<reference evidence="1 2" key="1">
    <citation type="submission" date="2016-10" db="EMBL/GenBank/DDBJ databases">
        <authorList>
            <person name="de Groot N.N."/>
        </authorList>
    </citation>
    <scope>NUCLEOTIDE SEQUENCE [LARGE SCALE GENOMIC DNA]</scope>
    <source>
        <strain evidence="1 2">DSM 1736</strain>
    </source>
</reference>
<gene>
    <name evidence="1" type="ORF">SAMN04488502_11620</name>
</gene>
<proteinExistence type="predicted"/>
<dbReference type="Proteomes" id="UP000214880">
    <property type="component" value="Unassembled WGS sequence"/>
</dbReference>
<keyword evidence="2" id="KW-1185">Reference proteome</keyword>
<name>A0A1H0A0R8_9FIRM</name>
<accession>A0A1H0A0R8</accession>